<evidence type="ECO:0000256" key="1">
    <source>
        <dbReference type="SAM" id="MobiDB-lite"/>
    </source>
</evidence>
<sequence length="143" mass="16501">MKVFPHLSNDDTAYVSVFLSAAQYASLHKYMHMEPGQLVSFPHGVKLFKRGFGWYRLDTSNNHRAGEKLRLAVCIIRRWYREQLEAQHTERRVEVQVQRMTQASGSRHRLIRATRTSSKRCPLPPQPASTAQLSALAARFARH</sequence>
<evidence type="ECO:0000313" key="2">
    <source>
        <dbReference type="EMBL" id="BAG41764.1"/>
    </source>
</evidence>
<accession>B2ZYG5</accession>
<protein>
    <submittedName>
        <fullName evidence="2">Uncharacterized protein</fullName>
    </submittedName>
</protein>
<dbReference type="GeneID" id="6369844"/>
<dbReference type="RefSeq" id="YP_001950194.1">
    <property type="nucleotide sequence ID" value="NC_010811.2"/>
</dbReference>
<evidence type="ECO:0000313" key="3">
    <source>
        <dbReference type="Proteomes" id="UP000001034"/>
    </source>
</evidence>
<organism evidence="2 3">
    <name type="scientific">Ralstonia phage phiRSL1</name>
    <dbReference type="NCBI Taxonomy" id="1980924"/>
    <lineage>
        <taxon>Viruses</taxon>
        <taxon>Duplodnaviria</taxon>
        <taxon>Heunggongvirae</taxon>
        <taxon>Uroviricota</taxon>
        <taxon>Caudoviricetes</taxon>
        <taxon>Mieseafarmvirus</taxon>
        <taxon>Mieseafarmvirus RSL1</taxon>
    </lineage>
</organism>
<dbReference type="Proteomes" id="UP000001034">
    <property type="component" value="Segment"/>
</dbReference>
<reference evidence="2 3" key="1">
    <citation type="journal article" date="2010" name="Virology">
        <title>A jumbo phage infecting the phytopathogen Ralstonia solanacearum defines a new lineage of the Myoviridae family.</title>
        <authorList>
            <person name="Yamada T."/>
            <person name="Satoh S."/>
            <person name="Ishikawa H."/>
            <person name="Fujiwara A."/>
            <person name="Kawasaki T."/>
            <person name="Fujie M."/>
            <person name="Ogata H."/>
        </authorList>
    </citation>
    <scope>NUCLEOTIDE SEQUENCE [LARGE SCALE GENOMIC DNA]</scope>
</reference>
<dbReference type="KEGG" id="vg:6369844"/>
<feature type="region of interest" description="Disordered" evidence="1">
    <location>
        <begin position="104"/>
        <end position="128"/>
    </location>
</feature>
<proteinExistence type="predicted"/>
<keyword evidence="3" id="KW-1185">Reference proteome</keyword>
<dbReference type="EMBL" id="AB366653">
    <property type="protein sequence ID" value="BAG41764.1"/>
    <property type="molecule type" value="Genomic_DNA"/>
</dbReference>
<name>B2ZYG5_9CAUD</name>